<proteinExistence type="predicted"/>
<feature type="compositionally biased region" description="Pro residues" evidence="1">
    <location>
        <begin position="34"/>
        <end position="50"/>
    </location>
</feature>
<evidence type="ECO:0000256" key="1">
    <source>
        <dbReference type="SAM" id="MobiDB-lite"/>
    </source>
</evidence>
<dbReference type="Proteomes" id="UP000806285">
    <property type="component" value="Unassembled WGS sequence"/>
</dbReference>
<evidence type="ECO:0000313" key="2">
    <source>
        <dbReference type="EMBL" id="MBE7367529.1"/>
    </source>
</evidence>
<gene>
    <name evidence="2" type="ORF">IM787_08130</name>
</gene>
<keyword evidence="3" id="KW-1185">Reference proteome</keyword>
<reference evidence="2 3" key="1">
    <citation type="submission" date="2020-10" db="EMBL/GenBank/DDBJ databases">
        <title>Ramlibacter sp. HM2 16S ribosomal RNA gene Genome sequencing and assembly.</title>
        <authorList>
            <person name="Kang M."/>
        </authorList>
    </citation>
    <scope>NUCLEOTIDE SEQUENCE [LARGE SCALE GENOMIC DNA]</scope>
    <source>
        <strain evidence="2 3">HM2</strain>
    </source>
</reference>
<dbReference type="EMBL" id="JADDIV010000002">
    <property type="protein sequence ID" value="MBE7367529.1"/>
    <property type="molecule type" value="Genomic_DNA"/>
</dbReference>
<sequence length="477" mass="49848">MNFAVRIALVGTLALLAACGGGGGGEAPPGGGVAPPPAPGPGPGPSDPPPVAGVLVTGVVAVGAPWAGAAVDTLCANGEAGATATTDAEGAYQMRMPESCTTPWLVRAQKDGSELFSMGWWPDRDPDDKFQMAPIMVTPLTDLLVDRITFERVMLRGRGSLGALRDAWSNMDPERMRAGLLQMLELLNKWRPAQLPRLSLDEILNSTFVPKPGDPMDDFLEQLKIQRGTVQAAALVEQAAKHGGSLAEGNPWKTLFGTRTSLALAGTGCQRFGNPRADVAVTLRMDGKNLSVDLAWADYDGPRTFTMGPGTRSDFMLRLKGSSEFVDASVGLSQAGHRVELFSQAGVPMVSFSYANVGATCTLASGVKRADLASFHPAARVLSVVPVAGTSGNCPAAGARAAYDYAVSGLGDVRFNGTSLAPDWLAAPHAVYTEWLQYGMGDPGPSYQLLIGPLATGQAIQPYVFRGAPAMFCTAAT</sequence>
<feature type="compositionally biased region" description="Gly residues" evidence="1">
    <location>
        <begin position="24"/>
        <end position="33"/>
    </location>
</feature>
<feature type="region of interest" description="Disordered" evidence="1">
    <location>
        <begin position="24"/>
        <end position="50"/>
    </location>
</feature>
<evidence type="ECO:0008006" key="4">
    <source>
        <dbReference type="Google" id="ProtNLM"/>
    </source>
</evidence>
<name>A0ABR9S254_9BURK</name>
<comment type="caution">
    <text evidence="2">The sequence shown here is derived from an EMBL/GenBank/DDBJ whole genome shotgun (WGS) entry which is preliminary data.</text>
</comment>
<evidence type="ECO:0000313" key="3">
    <source>
        <dbReference type="Proteomes" id="UP000806285"/>
    </source>
</evidence>
<dbReference type="PROSITE" id="PS51257">
    <property type="entry name" value="PROKAR_LIPOPROTEIN"/>
    <property type="match status" value="1"/>
</dbReference>
<accession>A0ABR9S254</accession>
<protein>
    <recommendedName>
        <fullName evidence="4">Carboxypeptidase regulatory-like domain-containing protein</fullName>
    </recommendedName>
</protein>
<organism evidence="2 3">
    <name type="scientific">Ramlibacter pallidus</name>
    <dbReference type="NCBI Taxonomy" id="2780087"/>
    <lineage>
        <taxon>Bacteria</taxon>
        <taxon>Pseudomonadati</taxon>
        <taxon>Pseudomonadota</taxon>
        <taxon>Betaproteobacteria</taxon>
        <taxon>Burkholderiales</taxon>
        <taxon>Comamonadaceae</taxon>
        <taxon>Ramlibacter</taxon>
    </lineage>
</organism>
<dbReference type="RefSeq" id="WP_193676125.1">
    <property type="nucleotide sequence ID" value="NZ_JADDIV010000002.1"/>
</dbReference>